<evidence type="ECO:0000256" key="1">
    <source>
        <dbReference type="SAM" id="Phobius"/>
    </source>
</evidence>
<proteinExistence type="predicted"/>
<dbReference type="EMBL" id="BLAN01000085">
    <property type="protein sequence ID" value="GET08650.1"/>
    <property type="molecule type" value="Genomic_DNA"/>
</dbReference>
<accession>A0A6F9XU34</accession>
<sequence length="392" mass="44488">MNFSQINFKDKRILIGGALAIVVTGGLLFWGTHRKANILTGDDFKYTITGYNKRGDFDIDDLKLAKHIATVIAEKDKVPETVITKILDSSSSSDIMDGDNAKDYLEYNSSSLTGDDRDKVAKFIQDIQGVSVYTNNDNDKKTTEGTSQYFDTDERELKNGDKVTVEVKAPSDSPIKSTTKTFKIKGLKQPQTVKLSSLYKHLSLYASGIEGTDFQKAKVKFANKPKYLHLHYVNNPKLVKDTKLKNGQVVQVNTKAWAKYLNNQFDNKHFVVDKPLSFKVSGLASKKQLDYSQVIKKANSYIEDLYSDTEIAKGGPTAIYADYNERDNDYSMSLYYPLSKRSTYLTDNKYSELTIFHFKLKDNKFVASKNTDEIHGYEEEISKDTKNYIRIK</sequence>
<dbReference type="Proteomes" id="UP000494178">
    <property type="component" value="Unassembled WGS sequence"/>
</dbReference>
<evidence type="ECO:0000313" key="2">
    <source>
        <dbReference type="EMBL" id="GET08650.1"/>
    </source>
</evidence>
<keyword evidence="1" id="KW-1133">Transmembrane helix</keyword>
<protein>
    <submittedName>
        <fullName evidence="2">Uncharacterized protein</fullName>
    </submittedName>
</protein>
<organism evidence="2">
    <name type="scientific">Ligilactobacillus agilis</name>
    <dbReference type="NCBI Taxonomy" id="1601"/>
    <lineage>
        <taxon>Bacteria</taxon>
        <taxon>Bacillati</taxon>
        <taxon>Bacillota</taxon>
        <taxon>Bacilli</taxon>
        <taxon>Lactobacillales</taxon>
        <taxon>Lactobacillaceae</taxon>
        <taxon>Ligilactobacillus</taxon>
    </lineage>
</organism>
<dbReference type="RefSeq" id="WP_172586085.1">
    <property type="nucleotide sequence ID" value="NZ_BLAN01000085.1"/>
</dbReference>
<comment type="caution">
    <text evidence="2">The sequence shown here is derived from an EMBL/GenBank/DDBJ whole genome shotgun (WGS) entry which is preliminary data.</text>
</comment>
<name>A0A6F9XU34_9LACO</name>
<gene>
    <name evidence="2" type="ORF">SY111_12740</name>
</gene>
<reference evidence="2" key="1">
    <citation type="submission" date="2019-10" db="EMBL/GenBank/DDBJ databases">
        <title>Lactobacillus agilis SY111 Whole Genome Sequencing Project.</title>
        <authorList>
            <person name="Suzuki S."/>
            <person name="Endo A."/>
            <person name="Maeno S."/>
            <person name="Shiwa Y."/>
            <person name="Matsutani M."/>
            <person name="Kajikawa A."/>
        </authorList>
    </citation>
    <scope>NUCLEOTIDE SEQUENCE</scope>
    <source>
        <strain evidence="2">SY111</strain>
    </source>
</reference>
<keyword evidence="1" id="KW-0812">Transmembrane</keyword>
<dbReference type="AlphaFoldDB" id="A0A6F9XU34"/>
<keyword evidence="1" id="KW-0472">Membrane</keyword>
<feature type="transmembrane region" description="Helical" evidence="1">
    <location>
        <begin position="12"/>
        <end position="30"/>
    </location>
</feature>